<dbReference type="InterPro" id="IPR005153">
    <property type="entry name" value="MbtH-like_dom"/>
</dbReference>
<dbReference type="RefSeq" id="WP_191307060.1">
    <property type="nucleotide sequence ID" value="NZ_BNAW01000003.1"/>
</dbReference>
<proteinExistence type="predicted"/>
<dbReference type="SUPFAM" id="SSF160582">
    <property type="entry name" value="MbtH-like"/>
    <property type="match status" value="1"/>
</dbReference>
<comment type="caution">
    <text evidence="2">The sequence shown here is derived from an EMBL/GenBank/DDBJ whole genome shotgun (WGS) entry which is preliminary data.</text>
</comment>
<dbReference type="Pfam" id="PF03621">
    <property type="entry name" value="MbtH"/>
    <property type="match status" value="1"/>
</dbReference>
<evidence type="ECO:0000313" key="3">
    <source>
        <dbReference type="Proteomes" id="UP000649955"/>
    </source>
</evidence>
<accession>A0ABQ3K3Z0</accession>
<dbReference type="SMART" id="SM00923">
    <property type="entry name" value="MbtH"/>
    <property type="match status" value="1"/>
</dbReference>
<keyword evidence="3" id="KW-1185">Reference proteome</keyword>
<dbReference type="Gene3D" id="3.90.820.10">
    <property type="entry name" value="Structural Genomics, Unknown Function 30-nov-00 1gh9 Mol_id"/>
    <property type="match status" value="1"/>
</dbReference>
<reference evidence="3" key="1">
    <citation type="journal article" date="2019" name="Int. J. Syst. Evol. Microbiol.">
        <title>The Global Catalogue of Microorganisms (GCM) 10K type strain sequencing project: providing services to taxonomists for standard genome sequencing and annotation.</title>
        <authorList>
            <consortium name="The Broad Institute Genomics Platform"/>
            <consortium name="The Broad Institute Genome Sequencing Center for Infectious Disease"/>
            <person name="Wu L."/>
            <person name="Ma J."/>
        </authorList>
    </citation>
    <scope>NUCLEOTIDE SEQUENCE [LARGE SCALE GENOMIC DNA]</scope>
    <source>
        <strain evidence="3">CGMCC 4.7680</strain>
    </source>
</reference>
<sequence length="70" mass="7686">MSNPFDREDGQFIVLVNEAGQHSLWPESVVAPAGWRVALAATDRTSCLRYVAMNWTDLRPRGAGRNQGAA</sequence>
<dbReference type="EMBL" id="BNAW01000003">
    <property type="protein sequence ID" value="GHF99032.1"/>
    <property type="molecule type" value="Genomic_DNA"/>
</dbReference>
<dbReference type="PANTHER" id="PTHR38444:SF1">
    <property type="entry name" value="ENTEROBACTIN BIOSYNTHESIS PROTEIN YBDZ"/>
    <property type="match status" value="1"/>
</dbReference>
<name>A0ABQ3K3Z0_9PSEU</name>
<protein>
    <submittedName>
        <fullName evidence="2">Protein mbtH</fullName>
    </submittedName>
</protein>
<dbReference type="InterPro" id="IPR038020">
    <property type="entry name" value="MbtH-like_sf"/>
</dbReference>
<gene>
    <name evidence="2" type="ORF">GCM10017567_12350</name>
</gene>
<dbReference type="Proteomes" id="UP000649955">
    <property type="component" value="Unassembled WGS sequence"/>
</dbReference>
<feature type="domain" description="MbtH-like" evidence="1">
    <location>
        <begin position="3"/>
        <end position="53"/>
    </location>
</feature>
<dbReference type="PANTHER" id="PTHR38444">
    <property type="entry name" value="ENTEROBACTIN BIOSYNTHESIS PROTEIN YBDZ"/>
    <property type="match status" value="1"/>
</dbReference>
<dbReference type="InterPro" id="IPR037407">
    <property type="entry name" value="MLP_fam"/>
</dbReference>
<evidence type="ECO:0000313" key="2">
    <source>
        <dbReference type="EMBL" id="GHF99032.1"/>
    </source>
</evidence>
<evidence type="ECO:0000259" key="1">
    <source>
        <dbReference type="SMART" id="SM00923"/>
    </source>
</evidence>
<organism evidence="2 3">
    <name type="scientific">Amycolatopsis bullii</name>
    <dbReference type="NCBI Taxonomy" id="941987"/>
    <lineage>
        <taxon>Bacteria</taxon>
        <taxon>Bacillati</taxon>
        <taxon>Actinomycetota</taxon>
        <taxon>Actinomycetes</taxon>
        <taxon>Pseudonocardiales</taxon>
        <taxon>Pseudonocardiaceae</taxon>
        <taxon>Amycolatopsis</taxon>
    </lineage>
</organism>